<dbReference type="GO" id="GO:0003007">
    <property type="term" value="P:heart morphogenesis"/>
    <property type="evidence" value="ECO:0007669"/>
    <property type="project" value="UniProtKB-ARBA"/>
</dbReference>
<dbReference type="SMART" id="SM00409">
    <property type="entry name" value="IG"/>
    <property type="match status" value="3"/>
</dbReference>
<reference evidence="3" key="1">
    <citation type="submission" date="2025-08" db="UniProtKB">
        <authorList>
            <consortium name="Ensembl"/>
        </authorList>
    </citation>
    <scope>IDENTIFICATION</scope>
</reference>
<dbReference type="CDD" id="cd00096">
    <property type="entry name" value="Ig"/>
    <property type="match status" value="1"/>
</dbReference>
<protein>
    <recommendedName>
        <fullName evidence="2">Ig-like domain-containing protein</fullName>
    </recommendedName>
</protein>
<dbReference type="GO" id="GO:0007411">
    <property type="term" value="P:axon guidance"/>
    <property type="evidence" value="ECO:0007669"/>
    <property type="project" value="TreeGrafter"/>
</dbReference>
<dbReference type="PROSITE" id="PS50835">
    <property type="entry name" value="IG_LIKE"/>
    <property type="match status" value="3"/>
</dbReference>
<dbReference type="GO" id="GO:0005886">
    <property type="term" value="C:plasma membrane"/>
    <property type="evidence" value="ECO:0007669"/>
    <property type="project" value="TreeGrafter"/>
</dbReference>
<dbReference type="Gene3D" id="2.60.40.10">
    <property type="entry name" value="Immunoglobulins"/>
    <property type="match status" value="4"/>
</dbReference>
<dbReference type="SMART" id="SM00408">
    <property type="entry name" value="IGc2"/>
    <property type="match status" value="3"/>
</dbReference>
<dbReference type="InterPro" id="IPR013098">
    <property type="entry name" value="Ig_I-set"/>
</dbReference>
<organism evidence="3 4">
    <name type="scientific">Monopterus albus</name>
    <name type="common">Swamp eel</name>
    <dbReference type="NCBI Taxonomy" id="43700"/>
    <lineage>
        <taxon>Eukaryota</taxon>
        <taxon>Metazoa</taxon>
        <taxon>Chordata</taxon>
        <taxon>Craniata</taxon>
        <taxon>Vertebrata</taxon>
        <taxon>Euteleostomi</taxon>
        <taxon>Actinopterygii</taxon>
        <taxon>Neopterygii</taxon>
        <taxon>Teleostei</taxon>
        <taxon>Neoteleostei</taxon>
        <taxon>Acanthomorphata</taxon>
        <taxon>Anabantaria</taxon>
        <taxon>Synbranchiformes</taxon>
        <taxon>Synbranchidae</taxon>
        <taxon>Monopterus</taxon>
    </lineage>
</organism>
<dbReference type="PIRSF" id="PIRSF000615">
    <property type="entry name" value="TyrPK_CSF1-R"/>
    <property type="match status" value="1"/>
</dbReference>
<dbReference type="FunFam" id="2.60.40.10:FF:000107">
    <property type="entry name" value="Myosin, light chain kinase a"/>
    <property type="match status" value="1"/>
</dbReference>
<evidence type="ECO:0000313" key="3">
    <source>
        <dbReference type="Ensembl" id="ENSMALP00000024353.1"/>
    </source>
</evidence>
<dbReference type="Ensembl" id="ENSMALT00000024813.1">
    <property type="protein sequence ID" value="ENSMALP00000024353.1"/>
    <property type="gene ID" value="ENSMALG00000016977.1"/>
</dbReference>
<dbReference type="InterPro" id="IPR003599">
    <property type="entry name" value="Ig_sub"/>
</dbReference>
<dbReference type="GO" id="GO:0007156">
    <property type="term" value="P:homophilic cell adhesion via plasma membrane adhesion molecules"/>
    <property type="evidence" value="ECO:0007669"/>
    <property type="project" value="TreeGrafter"/>
</dbReference>
<dbReference type="SUPFAM" id="SSF48726">
    <property type="entry name" value="Immunoglobulin"/>
    <property type="match status" value="4"/>
</dbReference>
<dbReference type="InterPro" id="IPR036179">
    <property type="entry name" value="Ig-like_dom_sf"/>
</dbReference>
<dbReference type="GO" id="GO:0098632">
    <property type="term" value="F:cell-cell adhesion mediator activity"/>
    <property type="evidence" value="ECO:0007669"/>
    <property type="project" value="TreeGrafter"/>
</dbReference>
<dbReference type="GO" id="GO:0030424">
    <property type="term" value="C:axon"/>
    <property type="evidence" value="ECO:0007669"/>
    <property type="project" value="TreeGrafter"/>
</dbReference>
<sequence length="340" mass="37514">MFCVVGSEISMMCMLSGSLPMTLSWIKDEHELTEDEHVKMSYNTKSAVLNLKNTQLSHGGKYVCQAQNKAGTQRCATVLIFENNEATLRIPACEATHSGKYTCQVVNEAGQDKLPSPLFNGVVEPPTVQEKPEVVKVTCGDPVTLECKVAGSPQIRVRWSKDGQEFHSSRKHHLCYENNLSSFHIRSSQLDDAGEYLFEATNSVGTCTPVVVLNHQSSFILEPPYFVEKMESVEVTVGDPVTLKCCIAGTPDISVAWFKDGGKCRKTNTCSMDFANVRSDHGKYAIVAKNSSGQAQATILVNVLDTPGACQNLKVAYVTKNSCMVYLCSYLILQFRFFSY</sequence>
<evidence type="ECO:0000259" key="2">
    <source>
        <dbReference type="PROSITE" id="PS50835"/>
    </source>
</evidence>
<dbReference type="InterPro" id="IPR003598">
    <property type="entry name" value="Ig_sub2"/>
</dbReference>
<feature type="domain" description="Ig-like" evidence="2">
    <location>
        <begin position="6"/>
        <end position="79"/>
    </location>
</feature>
<feature type="domain" description="Ig-like" evidence="2">
    <location>
        <begin position="224"/>
        <end position="302"/>
    </location>
</feature>
<evidence type="ECO:0000313" key="4">
    <source>
        <dbReference type="Proteomes" id="UP000261600"/>
    </source>
</evidence>
<keyword evidence="4" id="KW-1185">Reference proteome</keyword>
<accession>A0A3Q3JUF5</accession>
<dbReference type="Proteomes" id="UP000261600">
    <property type="component" value="Unplaced"/>
</dbReference>
<dbReference type="InterPro" id="IPR013783">
    <property type="entry name" value="Ig-like_fold"/>
</dbReference>
<reference evidence="3" key="2">
    <citation type="submission" date="2025-09" db="UniProtKB">
        <authorList>
            <consortium name="Ensembl"/>
        </authorList>
    </citation>
    <scope>IDENTIFICATION</scope>
</reference>
<proteinExistence type="predicted"/>
<dbReference type="PANTHER" id="PTHR10075">
    <property type="entry name" value="BASIGIN RELATED"/>
    <property type="match status" value="1"/>
</dbReference>
<dbReference type="InterPro" id="IPR007110">
    <property type="entry name" value="Ig-like_dom"/>
</dbReference>
<evidence type="ECO:0000256" key="1">
    <source>
        <dbReference type="ARBA" id="ARBA00023319"/>
    </source>
</evidence>
<dbReference type="GO" id="GO:0070593">
    <property type="term" value="P:dendrite self-avoidance"/>
    <property type="evidence" value="ECO:0007669"/>
    <property type="project" value="TreeGrafter"/>
</dbReference>
<dbReference type="Pfam" id="PF07679">
    <property type="entry name" value="I-set"/>
    <property type="match status" value="3"/>
</dbReference>
<dbReference type="GO" id="GO:0055013">
    <property type="term" value="P:cardiac muscle cell development"/>
    <property type="evidence" value="ECO:0007669"/>
    <property type="project" value="UniProtKB-ARBA"/>
</dbReference>
<keyword evidence="1" id="KW-0393">Immunoglobulin domain</keyword>
<dbReference type="PANTHER" id="PTHR10075:SF100">
    <property type="entry name" value="FASCICLIN-2"/>
    <property type="match status" value="1"/>
</dbReference>
<dbReference type="AlphaFoldDB" id="A0A3Q3JUF5"/>
<name>A0A3Q3JUF5_MONAL</name>
<feature type="domain" description="Ig-like" evidence="2">
    <location>
        <begin position="126"/>
        <end position="214"/>
    </location>
</feature>
<dbReference type="FunFam" id="2.60.40.10:FF:000022">
    <property type="entry name" value="Cardiac titin"/>
    <property type="match status" value="2"/>
</dbReference>